<dbReference type="SMART" id="SM00869">
    <property type="entry name" value="Autotransporter"/>
    <property type="match status" value="1"/>
</dbReference>
<dbReference type="InterPro" id="IPR036709">
    <property type="entry name" value="Autotransporte_beta_dom_sf"/>
</dbReference>
<dbReference type="EMBL" id="CP024201">
    <property type="protein sequence ID" value="ATQ43306.1"/>
    <property type="molecule type" value="Genomic_DNA"/>
</dbReference>
<dbReference type="PROSITE" id="PS51208">
    <property type="entry name" value="AUTOTRANSPORTER"/>
    <property type="match status" value="1"/>
</dbReference>
<name>A0A2D2AZ62_9CAUL</name>
<proteinExistence type="predicted"/>
<organism evidence="3 4">
    <name type="scientific">Caulobacter mirabilis</name>
    <dbReference type="NCBI Taxonomy" id="69666"/>
    <lineage>
        <taxon>Bacteria</taxon>
        <taxon>Pseudomonadati</taxon>
        <taxon>Pseudomonadota</taxon>
        <taxon>Alphaproteobacteria</taxon>
        <taxon>Caulobacterales</taxon>
        <taxon>Caulobacteraceae</taxon>
        <taxon>Caulobacter</taxon>
    </lineage>
</organism>
<evidence type="ECO:0000256" key="1">
    <source>
        <dbReference type="SAM" id="MobiDB-lite"/>
    </source>
</evidence>
<accession>A0A2D2AZ62</accession>
<dbReference type="KEGG" id="cmb:CSW64_13200"/>
<dbReference type="Proteomes" id="UP000228945">
    <property type="component" value="Chromosome"/>
</dbReference>
<protein>
    <recommendedName>
        <fullName evidence="2">Autotransporter domain-containing protein</fullName>
    </recommendedName>
</protein>
<keyword evidence="4" id="KW-1185">Reference proteome</keyword>
<sequence length="4038" mass="372506">MIQLVEAKRRPDALALSRALGRLSDALADPVRGQAAPARRRGAAARVDRFRRALRRIGVIIAASATVAAPQLAAAAVGDSVLNPVTNNNETVVEQISPVLVRTNQGNFILLAQTVGQTFTDSTTDPANPVNYEITAVTKDSDNQVVSVTVKNLSTNATSSQAVVTNLSGAINGAPTPGAPGGAGSGAGSFTFTPAAGDLNNYANAQHGNNGGDGSDGGGVRICAFGGCVTIGKNPSAGGAGATGPAIGVNLNPGNWGDIQTVSNNLPGVIVSSVGGNGGQGGDGYGVDIKGAAGGAGGAGGPVTVTTSVKIVTGGDNAAGVFAQSRAGKGGDGGTGYIASGGGSGGGAAQGGSVTVTNNGQIATTGVGSVGLLAQSLGGGAGGGGDSYGIVGNSGSGSVGGHGGAVKVTNNGDIQTTRDASHGILAQSIGGSGGNAGVSGGIVAFGANGSGGGNGGSVEVVVNGGVTTGGKNARGVFAQSVGGGGGSASAVGGVVGLGGTGAGGGNGSTVKVQVGGAGSIKTGGEGSDGILAQSIGGGGGAGSGAGGLVALGGSGAGGGTGGQVTVENAGLIETNGAFSRGVFAQSVGGGGGAGGSGGGLVTIGGAGGTASDGGKVTVSNSGVIRTDKAMSSAIQAQSVGGGGGDGGSTGGVFLTIGGKGAGGGKSDLVTVNHSGDLFTKGADSHGIFAQSVGGGGGNGGNSGSISLFAGVAIGGSAGGGGKGGDVAVNLSQRSIAAPGGGTTLVDPLISTEGDRSRGIFAQSVGGGGGNGGFAAQVTGGYGVGASAAVGGRGGLGGDGGIVDVKGDATIFTKGVASEGLFAQSVGGGGGSGGFAVSFAFSGGAAVAGAFSVGLGGDAGNGGKGGVVTVDSGGSIFTENNFSTGLVAQSVGGGGGTGGFSIAFAGSGAGAASASASLGLGGAGGKGGAGDLVDARFDGSIRTKGDDARGAVIQSLGGGGGNGGFNVNGAVSFAGKAAGSAAVGVGGYGGDGGIGGKVTGLVGGPVHTSGDRSGGVVVQSLGGGGGAGGFNVTGTVGGAGGFGGALSVGVGGSGGGGGEGGEVTGGAGGTILTEGDQSGGLLVQSVGGGGGSGGFNVSGAIGGAGSVGLGAAIGVGGSGGGGGKGGKVKGDALGAVQTKGKQSAGVTVQSIGGGGGSGAFNVSGSIGGGGAVGGALSVGVGGAGGGGGEGGEVDASSMSILTEKDQSDGFLAQSVGGGGGSGGFNVSGSIGGASSVGGAISVGVGGAGGGGGEGKRVGATVTGDVTTLGAESDGVVAQSIGGGGGNGGFNVAAGIAVSGAAAGTINVGVGGSGGTGGKSGDVTLTVTGATQTAGKDSDAIIAQSVGGGGGNGGFNVTAGIAASGGGAGTLGVGVGGTGGGGGNAGIVTLKVNEGVADPNDTLLAALTLGDGARAILAQSIGGGGGNGGFNVTGGIAAAKGGAGNVGVGVGGGGGDGGDAEAVSAKITGDVKTKGKDASGVLAQSVGGGGGNGAFNVSGGLSASKSVSGNIMVGVGGFGGDGGDAKAVTGGVTGDVLTLGDRSFGVSYQSLGGGGGNGGFNVTGGLSLALSGGGTGTIGVGIGGFGGGGGDAGLVNASIIGDVRTEGKQAHGVLLQSVGGGGGVGGFNVTGGASISAGTNGVLGFGLGGFGGGGGNASTVTGVLTGDVTTLGDESFGAMLQSLGGAGGSGGMNVTGSLALTAGSSAAVAIGLGVGGFGGGGGDATDVTGTVTGRYITTGNNADGVIAQSLGGGGGNGGLNVSGVLALGTGTVGTGVIGVGGFGGDGGNSGKVTLTRVGDTQTDGANSDGVIIQSLAGGGGNGGINVSGGIAATTSGNAGSLGIGLGGFGGGGGTAGDVKASVTGNVHARGLASDVTTPETKIDFTPFGIPLEFVIPAKRTRADGSHGILAQSVGGGGGSGGVNVTGDIAITAPGSRASRAVSIGVGGFGGDGGNAGKVDLTVKAPGADRVQVTAVGDDRSAAIAQSIGGGGGAGGINVSGSIALDGALTLGVGGFGGAGGTGADVTANIDADLFASGHRSRGLLAQSVGGGGGSGAINVSGGITANKSTKEPAVSFGLGGFGGAGNISGDVDVVQKGQVMVDGIGAVGVLVQSVAGGGGSGGLNVSSAITAGGEKGYALGVGVGGTGGTGADAGDVTLNSTGNIFVNARAVASPAPGGDAFESVQFTGDANGILAQSIGGGGGVGGINATGVIAPFGNPMAIGVGGSGGSGGDGGKVSVTRGYASDGSSAAALIRTFGDNSAALFAQSVGGGGGKAGMNFTFAATVAPAGDNTVAALISVGGSGAGAGSGDDVAVKHNGNLLTAGNGSDGLVAQSLGGGGGDANFNIGFGVLRKANALNLAVGGATGAGGTGGDVDVEHKGIIATGGDNASAIRAQSIGGGGGNTVLDLALGILTKNALSITVGRQGGAGGAAGDVKVKSDGRLETKGDKSHGVFAQSIGGGGGASSATTVGASGASGQGANAESYSGSVSVGLEGGVGATGGDVDVDVKGVVLTEGDEARGVFAQSIGGGGGAGGAASNAIVRSAGALTVGVGGTGGTGATSGGVTVANAGTIYTKGDNAEGVLAQAIGGGGGIGGHARTLAFQVGGTPSTTTSNTTSINVGGSGGTGADAGAVKVTNTGIIATEGDLSFGVRAQSIGGGGGIGGAAINARLQGTRASNSIDINVGGAGGTGGAGGLVEVTNRGQIFTKGRAASGISANSIGGGGGDAGLILDVVGGVAGGSNQSNRFVGNFGGKGGTGGVGGNVTVTNQKTAAANTGEIGTLGDGAHGIFAMSLGGGGGNGSSVISVTALYTGNDSIAAGLNIGGAGGSGNSAGVVTVLNDGLIDTSGAGAHGILAQSIGGGGGNGGMVIAANAMITKKDSITPLLSVGGLGGDGGDGGAVNVTNSGRIITRGANSHGIVAQSIGGGGGNANLALSASGSGEAFALNSVVNVLVGGLGGGTGGAGGAVTVNHSGDITVLGKGSVAIKAESINGGGGSAEFDFSGIVGLPGVPFVGPGGAHVVPDPVIEGRAGGKNVAGMNAGLVTVNTSGTFGVGGDNGVGVFNQAIGGGGGSVLLRGVLATGITDPTLPGTAAPIHLRLALGGVGGQDNNGGDIRSGHTGRIVTTGRNTPGTLVQSIGGGGGRGLIDVTAPSGTQAGPIELALGGENGRNETGGDVFRNHTGEIISTGAFSPAVILQSIGGGGGSAGVVVNRGPAAAARSAAVTAAGGVTLNAALGANGGAGLDAGVVNAVYGGGLTSTGADAPVLVVQSIGAGGGQVSAAGVDSLQVRLGATGGATGNGGAITVANTGQIRSDGDRSHGVFLQSIGGGGGAVFGRAPTTQVTRSNQNAGDGGAIAFTQTGDILAFGNQAYGLIAQSLGGGGGWVEGAFAGTAGGAGRGGAINLAIAGQLLAAGEGSTGVFAQSLGSLGGGDISLTSSGMIRGGGGAGAGVRLDGGANNLVSTTGSISAVSGLAVTGTTGNDRIRNRGLVVGDLVLGGGQNAFVNETGASYIAMRRIDLREGAGSTGTFTNNGAFLMGLDAPKVPLDLAAGAGFANLDSVGDRAANLLYGTRVINTVELDGDFVQSASGYLGFDVAFGPYASDRVNVTGNATVAGRGGITLTWLENANPVTLFATGGAGVDNGLSIVDTLALDYSVKGDGDGIHLSFVSNFGQPFLNRNERALGGHMDSAILAGGSGGIGRMMALLGNMQAGDEKTYAAVFTQLNPEGFLAPLHVQYDSAASFSRDLFSCGAPGVPVTELCVWGRMEAASSERDGDVENYAVESRGVRLAAGFERPLEGGWTVSGGFGYDSLDQIKIDGGRRGLIEGHGVHVGLGFKRLSEGGTEIGGSITGGLQQMESQRWIDVFDPLLARADFDTSYAQANVRLAHTLRSGRVFVRPALNLAATALRQAAFGEKGAGGLGARGDAETMILGSANPEIALGVTLAEGPTNTAALTLTVGGVFRSKDRIEMPYRLVGSNAAADPAMIGTPLDKEAWRVGVDFNITDKDRFAIKFGYSAEFGDQTENHSGRLTAKWKF</sequence>
<feature type="region of interest" description="Disordered" evidence="1">
    <location>
        <begin position="3112"/>
        <end position="3134"/>
    </location>
</feature>
<reference evidence="3 4" key="1">
    <citation type="submission" date="2017-10" db="EMBL/GenBank/DDBJ databases">
        <title>Genome sequence of Caulobacter mirabilis FWC38.</title>
        <authorList>
            <person name="Fiebig A."/>
            <person name="Crosson S."/>
        </authorList>
    </citation>
    <scope>NUCLEOTIDE SEQUENCE [LARGE SCALE GENOMIC DNA]</scope>
    <source>
        <strain evidence="3 4">FWC 38</strain>
    </source>
</reference>
<dbReference type="InterPro" id="IPR005546">
    <property type="entry name" value="Autotransporte_beta"/>
</dbReference>
<evidence type="ECO:0000313" key="3">
    <source>
        <dbReference type="EMBL" id="ATQ43306.1"/>
    </source>
</evidence>
<dbReference type="SUPFAM" id="SSF103515">
    <property type="entry name" value="Autotransporter"/>
    <property type="match status" value="1"/>
</dbReference>
<feature type="domain" description="Autotransporter" evidence="2">
    <location>
        <begin position="3756"/>
        <end position="4038"/>
    </location>
</feature>
<evidence type="ECO:0000313" key="4">
    <source>
        <dbReference type="Proteomes" id="UP000228945"/>
    </source>
</evidence>
<evidence type="ECO:0000259" key="2">
    <source>
        <dbReference type="PROSITE" id="PS51208"/>
    </source>
</evidence>
<gene>
    <name evidence="3" type="ORF">CSW64_13200</name>
</gene>